<evidence type="ECO:0000256" key="4">
    <source>
        <dbReference type="PROSITE-ProRule" id="PRU00335"/>
    </source>
</evidence>
<dbReference type="PANTHER" id="PTHR30055:SF234">
    <property type="entry name" value="HTH-TYPE TRANSCRIPTIONAL REGULATOR BETI"/>
    <property type="match status" value="1"/>
</dbReference>
<dbReference type="OrthoDB" id="9795011at2"/>
<keyword evidence="1" id="KW-0805">Transcription regulation</keyword>
<dbReference type="InterPro" id="IPR036271">
    <property type="entry name" value="Tet_transcr_reg_TetR-rel_C_sf"/>
</dbReference>
<evidence type="ECO:0000259" key="5">
    <source>
        <dbReference type="PROSITE" id="PS50977"/>
    </source>
</evidence>
<evidence type="ECO:0000256" key="2">
    <source>
        <dbReference type="ARBA" id="ARBA00023125"/>
    </source>
</evidence>
<dbReference type="InterPro" id="IPR001647">
    <property type="entry name" value="HTH_TetR"/>
</dbReference>
<name>A0A7K0C406_9ACTN</name>
<accession>A0A7K0C406</accession>
<keyword evidence="2 4" id="KW-0238">DNA-binding</keyword>
<dbReference type="InterPro" id="IPR009057">
    <property type="entry name" value="Homeodomain-like_sf"/>
</dbReference>
<feature type="domain" description="HTH tetR-type" evidence="5">
    <location>
        <begin position="14"/>
        <end position="73"/>
    </location>
</feature>
<dbReference type="GO" id="GO:0003700">
    <property type="term" value="F:DNA-binding transcription factor activity"/>
    <property type="evidence" value="ECO:0007669"/>
    <property type="project" value="TreeGrafter"/>
</dbReference>
<dbReference type="Pfam" id="PF00440">
    <property type="entry name" value="TetR_N"/>
    <property type="match status" value="1"/>
</dbReference>
<dbReference type="Pfam" id="PF21597">
    <property type="entry name" value="TetR_C_43"/>
    <property type="match status" value="1"/>
</dbReference>
<dbReference type="InterPro" id="IPR049445">
    <property type="entry name" value="TetR_SbtR-like_C"/>
</dbReference>
<reference evidence="6 7" key="1">
    <citation type="submission" date="2019-10" db="EMBL/GenBank/DDBJ databases">
        <title>Actinomadura rubteroloni sp. nov. and Actinomadura macrotermitis sp. nov., isolated from the gut of fungus growing-termite Macrotermes natalensis.</title>
        <authorList>
            <person name="Benndorf R."/>
            <person name="Martin K."/>
            <person name="Kuefner M."/>
            <person name="De Beer W."/>
            <person name="Kaster A.-K."/>
            <person name="Vollmers J."/>
            <person name="Poulsen M."/>
            <person name="Beemelmanns C."/>
        </authorList>
    </citation>
    <scope>NUCLEOTIDE SEQUENCE [LARGE SCALE GENOMIC DNA]</scope>
    <source>
        <strain evidence="6 7">RB68</strain>
    </source>
</reference>
<sequence length="190" mass="20305">MDPTPARPLRADARRNRERILAAARAAFEAEGDAVPLDEIARRAGVGAGTVHRHFPTKESLLEAVVGNMTELIEDARTRLDRPDPGPEFFGYFALLVERGADNRALTGALAKAGADLQAIADGPGRELLAALGALLARAQQSGAVRPDVTAQHVKALLIGMYAGDDWLGGTPEDRRRLLTVVTDGLRSRP</sequence>
<dbReference type="InterPro" id="IPR050109">
    <property type="entry name" value="HTH-type_TetR-like_transc_reg"/>
</dbReference>
<comment type="caution">
    <text evidence="6">The sequence shown here is derived from an EMBL/GenBank/DDBJ whole genome shotgun (WGS) entry which is preliminary data.</text>
</comment>
<keyword evidence="3" id="KW-0804">Transcription</keyword>
<evidence type="ECO:0000313" key="7">
    <source>
        <dbReference type="Proteomes" id="UP000487268"/>
    </source>
</evidence>
<dbReference type="Gene3D" id="1.10.357.10">
    <property type="entry name" value="Tetracycline Repressor, domain 2"/>
    <property type="match status" value="1"/>
</dbReference>
<dbReference type="SUPFAM" id="SSF46689">
    <property type="entry name" value="Homeodomain-like"/>
    <property type="match status" value="1"/>
</dbReference>
<dbReference type="SUPFAM" id="SSF48498">
    <property type="entry name" value="Tetracyclin repressor-like, C-terminal domain"/>
    <property type="match status" value="1"/>
</dbReference>
<dbReference type="PROSITE" id="PS50977">
    <property type="entry name" value="HTH_TETR_2"/>
    <property type="match status" value="1"/>
</dbReference>
<dbReference type="GO" id="GO:0000976">
    <property type="term" value="F:transcription cis-regulatory region binding"/>
    <property type="evidence" value="ECO:0007669"/>
    <property type="project" value="TreeGrafter"/>
</dbReference>
<proteinExistence type="predicted"/>
<dbReference type="AlphaFoldDB" id="A0A7K0C406"/>
<keyword evidence="7" id="KW-1185">Reference proteome</keyword>
<protein>
    <recommendedName>
        <fullName evidence="5">HTH tetR-type domain-containing protein</fullName>
    </recommendedName>
</protein>
<organism evidence="6 7">
    <name type="scientific">Actinomadura macrotermitis</name>
    <dbReference type="NCBI Taxonomy" id="2585200"/>
    <lineage>
        <taxon>Bacteria</taxon>
        <taxon>Bacillati</taxon>
        <taxon>Actinomycetota</taxon>
        <taxon>Actinomycetes</taxon>
        <taxon>Streptosporangiales</taxon>
        <taxon>Thermomonosporaceae</taxon>
        <taxon>Actinomadura</taxon>
    </lineage>
</organism>
<evidence type="ECO:0000256" key="3">
    <source>
        <dbReference type="ARBA" id="ARBA00023163"/>
    </source>
</evidence>
<dbReference type="PANTHER" id="PTHR30055">
    <property type="entry name" value="HTH-TYPE TRANSCRIPTIONAL REGULATOR RUTR"/>
    <property type="match status" value="1"/>
</dbReference>
<evidence type="ECO:0000256" key="1">
    <source>
        <dbReference type="ARBA" id="ARBA00023015"/>
    </source>
</evidence>
<evidence type="ECO:0000313" key="6">
    <source>
        <dbReference type="EMBL" id="MQY08158.1"/>
    </source>
</evidence>
<dbReference type="Proteomes" id="UP000487268">
    <property type="component" value="Unassembled WGS sequence"/>
</dbReference>
<feature type="DNA-binding region" description="H-T-H motif" evidence="4">
    <location>
        <begin position="36"/>
        <end position="55"/>
    </location>
</feature>
<dbReference type="EMBL" id="WEGH01000004">
    <property type="protein sequence ID" value="MQY08158.1"/>
    <property type="molecule type" value="Genomic_DNA"/>
</dbReference>
<dbReference type="PRINTS" id="PR00455">
    <property type="entry name" value="HTHTETR"/>
</dbReference>
<dbReference type="RefSeq" id="WP_153538808.1">
    <property type="nucleotide sequence ID" value="NZ_WEGH01000004.1"/>
</dbReference>
<gene>
    <name evidence="6" type="ORF">ACRB68_62640</name>
</gene>